<comment type="similarity">
    <text evidence="2">Belongs to the MsrB Met sulfoxide reductase family.</text>
</comment>
<keyword evidence="4" id="KW-0862">Zinc</keyword>
<name>A0A6G1GVS5_9PEZI</name>
<evidence type="ECO:0000256" key="3">
    <source>
        <dbReference type="ARBA" id="ARBA00022723"/>
    </source>
</evidence>
<proteinExistence type="inferred from homology"/>
<dbReference type="Pfam" id="PF01641">
    <property type="entry name" value="SelR"/>
    <property type="match status" value="1"/>
</dbReference>
<dbReference type="PANTHER" id="PTHR46081">
    <property type="entry name" value="PEPTIDE METHIONINE SULFOXIDE REDUCTASE 2"/>
    <property type="match status" value="1"/>
</dbReference>
<dbReference type="OrthoDB" id="44061at2759"/>
<keyword evidence="8" id="KW-1185">Reference proteome</keyword>
<dbReference type="PROSITE" id="PS51790">
    <property type="entry name" value="MSRB"/>
    <property type="match status" value="1"/>
</dbReference>
<dbReference type="GO" id="GO:0033743">
    <property type="term" value="F:peptide-methionine (R)-S-oxide reductase activity"/>
    <property type="evidence" value="ECO:0007669"/>
    <property type="project" value="InterPro"/>
</dbReference>
<dbReference type="GO" id="GO:0030091">
    <property type="term" value="P:protein repair"/>
    <property type="evidence" value="ECO:0007669"/>
    <property type="project" value="InterPro"/>
</dbReference>
<comment type="cofactor">
    <cofactor evidence="1">
        <name>Zn(2+)</name>
        <dbReference type="ChEBI" id="CHEBI:29105"/>
    </cofactor>
</comment>
<dbReference type="SUPFAM" id="SSF51316">
    <property type="entry name" value="Mss4-like"/>
    <property type="match status" value="1"/>
</dbReference>
<dbReference type="PANTHER" id="PTHR46081:SF8">
    <property type="entry name" value="PEPTIDE METHIONINE SULFOXIDE REDUCTASE 2"/>
    <property type="match status" value="1"/>
</dbReference>
<dbReference type="GO" id="GO:0006979">
    <property type="term" value="P:response to oxidative stress"/>
    <property type="evidence" value="ECO:0007669"/>
    <property type="project" value="InterPro"/>
</dbReference>
<protein>
    <submittedName>
        <fullName evidence="7">Putative methionine-R-sulfoxide reductase SelR</fullName>
    </submittedName>
</protein>
<evidence type="ECO:0000259" key="6">
    <source>
        <dbReference type="PROSITE" id="PS51790"/>
    </source>
</evidence>
<keyword evidence="5" id="KW-0560">Oxidoreductase</keyword>
<reference evidence="7" key="1">
    <citation type="journal article" date="2020" name="Stud. Mycol.">
        <title>101 Dothideomycetes genomes: a test case for predicting lifestyles and emergence of pathogens.</title>
        <authorList>
            <person name="Haridas S."/>
            <person name="Albert R."/>
            <person name="Binder M."/>
            <person name="Bloem J."/>
            <person name="Labutti K."/>
            <person name="Salamov A."/>
            <person name="Andreopoulos B."/>
            <person name="Baker S."/>
            <person name="Barry K."/>
            <person name="Bills G."/>
            <person name="Bluhm B."/>
            <person name="Cannon C."/>
            <person name="Castanera R."/>
            <person name="Culley D."/>
            <person name="Daum C."/>
            <person name="Ezra D."/>
            <person name="Gonzalez J."/>
            <person name="Henrissat B."/>
            <person name="Kuo A."/>
            <person name="Liang C."/>
            <person name="Lipzen A."/>
            <person name="Lutzoni F."/>
            <person name="Magnuson J."/>
            <person name="Mondo S."/>
            <person name="Nolan M."/>
            <person name="Ohm R."/>
            <person name="Pangilinan J."/>
            <person name="Park H.-J."/>
            <person name="Ramirez L."/>
            <person name="Alfaro M."/>
            <person name="Sun H."/>
            <person name="Tritt A."/>
            <person name="Yoshinaga Y."/>
            <person name="Zwiers L.-H."/>
            <person name="Turgeon B."/>
            <person name="Goodwin S."/>
            <person name="Spatafora J."/>
            <person name="Crous P."/>
            <person name="Grigoriev I."/>
        </authorList>
    </citation>
    <scope>NUCLEOTIDE SEQUENCE</scope>
    <source>
        <strain evidence="7">CBS 113979</strain>
    </source>
</reference>
<evidence type="ECO:0000256" key="2">
    <source>
        <dbReference type="ARBA" id="ARBA00007174"/>
    </source>
</evidence>
<dbReference type="InterPro" id="IPR002579">
    <property type="entry name" value="Met_Sox_Rdtase_MsrB_dom"/>
</dbReference>
<sequence length="210" mass="23045">MRINLHNFIRTVIFASNATFRPTTATAHRAFSASRAPAPLRSMQIPIFGALFGSSSSSSAKKMDYPVKKTEAEWKEELGGSKTFGLTPYDVLRNAHTEPPGPTSQYNKHYAPGTYFCRGCSAPLYTSDTKFDSGCGWPAFFDAVPGAVTRHTDPDGSRTEIVCSSCGGHLGHVFKGERFGNPIDERHCVNSLSLRFRDEEEGGKKEESKV</sequence>
<dbReference type="GO" id="GO:0046872">
    <property type="term" value="F:metal ion binding"/>
    <property type="evidence" value="ECO:0007669"/>
    <property type="project" value="UniProtKB-KW"/>
</dbReference>
<dbReference type="EMBL" id="ML977165">
    <property type="protein sequence ID" value="KAF1984870.1"/>
    <property type="molecule type" value="Genomic_DNA"/>
</dbReference>
<evidence type="ECO:0000313" key="8">
    <source>
        <dbReference type="Proteomes" id="UP000800041"/>
    </source>
</evidence>
<feature type="domain" description="MsrB" evidence="6">
    <location>
        <begin position="71"/>
        <end position="199"/>
    </location>
</feature>
<organism evidence="7 8">
    <name type="scientific">Aulographum hederae CBS 113979</name>
    <dbReference type="NCBI Taxonomy" id="1176131"/>
    <lineage>
        <taxon>Eukaryota</taxon>
        <taxon>Fungi</taxon>
        <taxon>Dikarya</taxon>
        <taxon>Ascomycota</taxon>
        <taxon>Pezizomycotina</taxon>
        <taxon>Dothideomycetes</taxon>
        <taxon>Pleosporomycetidae</taxon>
        <taxon>Aulographales</taxon>
        <taxon>Aulographaceae</taxon>
    </lineage>
</organism>
<evidence type="ECO:0000256" key="1">
    <source>
        <dbReference type="ARBA" id="ARBA00001947"/>
    </source>
</evidence>
<dbReference type="InterPro" id="IPR011057">
    <property type="entry name" value="Mss4-like_sf"/>
</dbReference>
<evidence type="ECO:0000256" key="4">
    <source>
        <dbReference type="ARBA" id="ARBA00022833"/>
    </source>
</evidence>
<gene>
    <name evidence="7" type="ORF">K402DRAFT_464827</name>
</gene>
<dbReference type="Proteomes" id="UP000800041">
    <property type="component" value="Unassembled WGS sequence"/>
</dbReference>
<evidence type="ECO:0000313" key="7">
    <source>
        <dbReference type="EMBL" id="KAF1984870.1"/>
    </source>
</evidence>
<evidence type="ECO:0000256" key="5">
    <source>
        <dbReference type="ARBA" id="ARBA00023002"/>
    </source>
</evidence>
<dbReference type="Gene3D" id="2.170.150.20">
    <property type="entry name" value="Peptide methionine sulfoxide reductase"/>
    <property type="match status" value="1"/>
</dbReference>
<keyword evidence="3" id="KW-0479">Metal-binding</keyword>
<dbReference type="InterPro" id="IPR028427">
    <property type="entry name" value="Met_Sox_Rdtase_MsrB"/>
</dbReference>
<dbReference type="AlphaFoldDB" id="A0A6G1GVS5"/>
<accession>A0A6G1GVS5</accession>